<keyword evidence="3" id="KW-1003">Cell membrane</keyword>
<evidence type="ECO:0000256" key="6">
    <source>
        <dbReference type="ARBA" id="ARBA00023136"/>
    </source>
</evidence>
<keyword evidence="5" id="KW-0574">Periplasm</keyword>
<evidence type="ECO:0000256" key="3">
    <source>
        <dbReference type="ARBA" id="ARBA00022475"/>
    </source>
</evidence>
<evidence type="ECO:0000313" key="11">
    <source>
        <dbReference type="Proteomes" id="UP000321638"/>
    </source>
</evidence>
<dbReference type="PANTHER" id="PTHR43649:SF33">
    <property type="entry name" value="POLYGALACTURONAN_RHAMNOGALACTURONAN-BINDING PROTEIN YTCQ"/>
    <property type="match status" value="1"/>
</dbReference>
<dbReference type="AlphaFoldDB" id="A0A5C8PVY8"/>
<keyword evidence="11" id="KW-1185">Reference proteome</keyword>
<evidence type="ECO:0000256" key="9">
    <source>
        <dbReference type="SAM" id="SignalP"/>
    </source>
</evidence>
<evidence type="ECO:0000256" key="8">
    <source>
        <dbReference type="ARBA" id="ARBA00023288"/>
    </source>
</evidence>
<evidence type="ECO:0000256" key="7">
    <source>
        <dbReference type="ARBA" id="ARBA00023139"/>
    </source>
</evidence>
<keyword evidence="8" id="KW-0449">Lipoprotein</keyword>
<protein>
    <submittedName>
        <fullName evidence="10">Carbohydrate ABC transporter substrate-binding protein</fullName>
    </submittedName>
</protein>
<dbReference type="SUPFAM" id="SSF53850">
    <property type="entry name" value="Periplasmic binding protein-like II"/>
    <property type="match status" value="1"/>
</dbReference>
<dbReference type="GO" id="GO:0042597">
    <property type="term" value="C:periplasmic space"/>
    <property type="evidence" value="ECO:0007669"/>
    <property type="project" value="UniProtKB-SubCell"/>
</dbReference>
<gene>
    <name evidence="10" type="ORF">FHP25_01485</name>
</gene>
<dbReference type="InterPro" id="IPR006059">
    <property type="entry name" value="SBP"/>
</dbReference>
<dbReference type="RefSeq" id="WP_147845102.1">
    <property type="nucleotide sequence ID" value="NZ_VDUZ01000001.1"/>
</dbReference>
<evidence type="ECO:0000256" key="5">
    <source>
        <dbReference type="ARBA" id="ARBA00022764"/>
    </source>
</evidence>
<dbReference type="PANTHER" id="PTHR43649">
    <property type="entry name" value="ARABINOSE-BINDING PROTEIN-RELATED"/>
    <property type="match status" value="1"/>
</dbReference>
<comment type="subcellular location">
    <subcellularLocation>
        <location evidence="1">Periplasm</location>
    </subcellularLocation>
</comment>
<comment type="caution">
    <text evidence="10">The sequence shown here is derived from an EMBL/GenBank/DDBJ whole genome shotgun (WGS) entry which is preliminary data.</text>
</comment>
<evidence type="ECO:0000256" key="4">
    <source>
        <dbReference type="ARBA" id="ARBA00022729"/>
    </source>
</evidence>
<reference evidence="10 11" key="1">
    <citation type="submission" date="2019-06" db="EMBL/GenBank/DDBJ databases">
        <title>New taxonomy in bacterial strain CC-CFT640, isolated from vineyard.</title>
        <authorList>
            <person name="Lin S.-Y."/>
            <person name="Tsai C.-F."/>
            <person name="Young C.-C."/>
        </authorList>
    </citation>
    <scope>NUCLEOTIDE SEQUENCE [LARGE SCALE GENOMIC DNA]</scope>
    <source>
        <strain evidence="10 11">CC-CFT640</strain>
    </source>
</reference>
<dbReference type="Pfam" id="PF13416">
    <property type="entry name" value="SBP_bac_8"/>
    <property type="match status" value="1"/>
</dbReference>
<evidence type="ECO:0000256" key="1">
    <source>
        <dbReference type="ARBA" id="ARBA00004418"/>
    </source>
</evidence>
<name>A0A5C8PVY8_9HYPH</name>
<organism evidence="10 11">
    <name type="scientific">Vineibacter terrae</name>
    <dbReference type="NCBI Taxonomy" id="2586908"/>
    <lineage>
        <taxon>Bacteria</taxon>
        <taxon>Pseudomonadati</taxon>
        <taxon>Pseudomonadota</taxon>
        <taxon>Alphaproteobacteria</taxon>
        <taxon>Hyphomicrobiales</taxon>
        <taxon>Vineibacter</taxon>
    </lineage>
</organism>
<keyword evidence="4 9" id="KW-0732">Signal</keyword>
<dbReference type="OrthoDB" id="8871943at2"/>
<evidence type="ECO:0000313" key="10">
    <source>
        <dbReference type="EMBL" id="TXL82397.1"/>
    </source>
</evidence>
<evidence type="ECO:0000256" key="2">
    <source>
        <dbReference type="ARBA" id="ARBA00008520"/>
    </source>
</evidence>
<feature type="signal peptide" evidence="9">
    <location>
        <begin position="1"/>
        <end position="22"/>
    </location>
</feature>
<dbReference type="EMBL" id="VDUZ01000001">
    <property type="protein sequence ID" value="TXL82397.1"/>
    <property type="molecule type" value="Genomic_DNA"/>
</dbReference>
<dbReference type="InterPro" id="IPR050490">
    <property type="entry name" value="Bact_solute-bd_prot1"/>
</dbReference>
<accession>A0A5C8PVY8</accession>
<sequence>MKRALALALASAVAFGAATAQAQEKITVWFTKAFYPSEDKALQDAIAKFKAKTGVDVELSLFSPEDIVTKSVSAVEAGTPPDVGFGLTYDFRVTGKWAFEGKLEDITDVIEPLKAQYLEGPLSTTLLMNGKTGKKAYYAAPVELQLMHINYWVDMLQDAGFQESDVPEDWKGFWDFWCDKVQGALRKKGQRVFGVGHPASIQASDTVYSFHMYMNAYNVKVVDDDGKLLLDQGDNKANFAKAIGDYASVVSRGCSPASSVNWGDVDNNLNFANKTTVLTHNATISIAAAQMDAMNKAENTAEQRATAKTNYFEKIRTRAFPNKPDGGKTPQLAAVKTAVIFADAKNKKRAKEFLAFFLTEENLQPYVEGSLGRWVPVTRKAIEAPFWTDGKDPHRAQVIKQLNEGTVYFPFTKNWKFTVVNAENVWGRATARVAKEGVKPDVAAEDAIKRIKEILAQ</sequence>
<keyword evidence="6" id="KW-0472">Membrane</keyword>
<proteinExistence type="inferred from homology"/>
<dbReference type="Proteomes" id="UP000321638">
    <property type="component" value="Unassembled WGS sequence"/>
</dbReference>
<feature type="chain" id="PRO_5023074703" evidence="9">
    <location>
        <begin position="23"/>
        <end position="457"/>
    </location>
</feature>
<dbReference type="Gene3D" id="3.40.190.10">
    <property type="entry name" value="Periplasmic binding protein-like II"/>
    <property type="match status" value="1"/>
</dbReference>
<keyword evidence="7" id="KW-0564">Palmitate</keyword>
<comment type="similarity">
    <text evidence="2">Belongs to the bacterial solute-binding protein 1 family.</text>
</comment>